<evidence type="ECO:0000313" key="2">
    <source>
        <dbReference type="EMBL" id="HCS93177.1"/>
    </source>
</evidence>
<dbReference type="Proteomes" id="UP000262195">
    <property type="component" value="Unassembled WGS sequence"/>
</dbReference>
<dbReference type="InterPro" id="IPR025270">
    <property type="entry name" value="DUF4044"/>
</dbReference>
<name>A0A3D4S306_9ENTE</name>
<reference evidence="2 3" key="1">
    <citation type="journal article" date="2018" name="Nat. Biotechnol.">
        <title>A standardized bacterial taxonomy based on genome phylogeny substantially revises the tree of life.</title>
        <authorList>
            <person name="Parks D.H."/>
            <person name="Chuvochina M."/>
            <person name="Waite D.W."/>
            <person name="Rinke C."/>
            <person name="Skarshewski A."/>
            <person name="Chaumeil P.A."/>
            <person name="Hugenholtz P."/>
        </authorList>
    </citation>
    <scope>NUCLEOTIDE SEQUENCE [LARGE SCALE GENOMIC DNA]</scope>
    <source>
        <strain evidence="2">UBA11306</strain>
    </source>
</reference>
<organism evidence="2 3">
    <name type="scientific">Bavariicoccus seileri</name>
    <dbReference type="NCBI Taxonomy" id="549685"/>
    <lineage>
        <taxon>Bacteria</taxon>
        <taxon>Bacillati</taxon>
        <taxon>Bacillota</taxon>
        <taxon>Bacilli</taxon>
        <taxon>Lactobacillales</taxon>
        <taxon>Enterococcaceae</taxon>
        <taxon>Bavariicoccus</taxon>
    </lineage>
</organism>
<evidence type="ECO:0000256" key="1">
    <source>
        <dbReference type="SAM" id="Phobius"/>
    </source>
</evidence>
<accession>A0A3D4S306</accession>
<keyword evidence="1" id="KW-1133">Transmembrane helix</keyword>
<gene>
    <name evidence="2" type="ORF">DIW15_00525</name>
</gene>
<protein>
    <submittedName>
        <fullName evidence="2">DUF4044 domain-containing protein</fullName>
    </submittedName>
</protein>
<feature type="transmembrane region" description="Helical" evidence="1">
    <location>
        <begin position="20"/>
        <end position="44"/>
    </location>
</feature>
<sequence>MSHNKEKRNLTKAEKITRVVVWLMLIATIGTLVLSAVGAIYFQLTN</sequence>
<dbReference type="EMBL" id="DQHO01000003">
    <property type="protein sequence ID" value="HCS93177.1"/>
    <property type="molecule type" value="Genomic_DNA"/>
</dbReference>
<dbReference type="Pfam" id="PF13253">
    <property type="entry name" value="DUF4044"/>
    <property type="match status" value="1"/>
</dbReference>
<dbReference type="RefSeq" id="WP_022795625.1">
    <property type="nucleotide sequence ID" value="NZ_JBQEAI010000011.1"/>
</dbReference>
<proteinExistence type="predicted"/>
<comment type="caution">
    <text evidence="2">The sequence shown here is derived from an EMBL/GenBank/DDBJ whole genome shotgun (WGS) entry which is preliminary data.</text>
</comment>
<keyword evidence="1" id="KW-0472">Membrane</keyword>
<evidence type="ECO:0000313" key="3">
    <source>
        <dbReference type="Proteomes" id="UP000262195"/>
    </source>
</evidence>
<keyword evidence="1" id="KW-0812">Transmembrane</keyword>
<dbReference type="AlphaFoldDB" id="A0A3D4S306"/>